<feature type="region of interest" description="Disordered" evidence="2">
    <location>
        <begin position="744"/>
        <end position="780"/>
    </location>
</feature>
<keyword evidence="1" id="KW-0175">Coiled coil</keyword>
<feature type="coiled-coil region" evidence="1">
    <location>
        <begin position="179"/>
        <end position="206"/>
    </location>
</feature>
<evidence type="ECO:0000313" key="6">
    <source>
        <dbReference type="Proteomes" id="UP000297299"/>
    </source>
</evidence>
<dbReference type="InterPro" id="IPR025554">
    <property type="entry name" value="DUF4140"/>
</dbReference>
<dbReference type="Proteomes" id="UP000297299">
    <property type="component" value="Unassembled WGS sequence"/>
</dbReference>
<feature type="compositionally biased region" description="Acidic residues" evidence="2">
    <location>
        <begin position="88"/>
        <end position="103"/>
    </location>
</feature>
<proteinExistence type="predicted"/>
<evidence type="ECO:0000313" key="5">
    <source>
        <dbReference type="EMBL" id="TEY50323.1"/>
    </source>
</evidence>
<dbReference type="PANTHER" id="PTHR31005">
    <property type="entry name" value="DUF4139 DOMAIN-CONTAINING PROTEIN"/>
    <property type="match status" value="1"/>
</dbReference>
<keyword evidence="6" id="KW-1185">Reference proteome</keyword>
<dbReference type="InterPro" id="IPR037291">
    <property type="entry name" value="DUF4139"/>
</dbReference>
<dbReference type="EMBL" id="PHWZ01000277">
    <property type="protein sequence ID" value="TEY50323.1"/>
    <property type="molecule type" value="Genomic_DNA"/>
</dbReference>
<evidence type="ECO:0000259" key="4">
    <source>
        <dbReference type="Pfam" id="PF13600"/>
    </source>
</evidence>
<evidence type="ECO:0008006" key="7">
    <source>
        <dbReference type="Google" id="ProtNLM"/>
    </source>
</evidence>
<name>A0A4Y8CVE2_9HELO</name>
<dbReference type="Pfam" id="PF13600">
    <property type="entry name" value="DUF4140"/>
    <property type="match status" value="1"/>
</dbReference>
<evidence type="ECO:0000259" key="3">
    <source>
        <dbReference type="Pfam" id="PF13598"/>
    </source>
</evidence>
<feature type="domain" description="DUF4140" evidence="4">
    <location>
        <begin position="17"/>
        <end position="136"/>
    </location>
</feature>
<evidence type="ECO:0000256" key="2">
    <source>
        <dbReference type="SAM" id="MobiDB-lite"/>
    </source>
</evidence>
<sequence length="833" mass="91626">MSSKQEFRVRDLSTRSVLIFPTRAQIVRDIRDITLQTGTNQIIIDGLAPTIDEHSIKVEGNGSATITEVSVDLLPNRDVYEEVYSSDSELEEETDDDSSDSEDESMKLVDTRIKQVNRLLAQENEKINSVASRLKICEDYGATVRDNPPSPEQFEKLMKAYRDEREKIYVEHVAATAALEVTQDEIVRLMKEKSKLTKARTKAQRKTFKQKIKFQATKSRKNAELAKEKLRIKSERSLFWPKKVYRVTISIEPTSSAMISGSSRPSSVASDMTVNNYQVSSRRATDIISLSISYITYEVSWSPRYDLSLNTLTSTGVLEYAAELKNMTSETWRDAKVLLSTSQTSITSFNESIPTLPPWNVRLLKGGSRNAEAALFITSEIAAKRTEWADKNNQHLQQPRYLLFGFEPTNNPFQNKGGFPSNNLFGNALAHHKQNLFPPVAGFGSIATSQGPSTGALFGPNVSSQNPTSTGGLFGAPAPSQNLASSGGLFGSLHTATTAYNPESVAENSASQPAQGSSLLGSVQPLVNPEHIANFSTPGSDVGDPTEAFEGPLIQRLLSPKPTLTFEEGAWEESGMSTTYDLPGLKTLMPSNSVLKHKIAKIEFKNIGFEHVVIPKLRTVAFLKAKLRNSSKIPLLAGPVGLNLDGSFLGQATFPRCSVGESLSLNLGVDPAIKVVYNKPEVRRSQSGIFSKEDSNVFLRSLSLRNTRIQRGVSLLVMDQVPVSEEERLRVEVLVPRGLKPDGDRIPTGLNLDDEMLQGGRERERDRDRERTSSSGGELVRRSKKIDAWGTADAELKKSGEVLWNVRLAPGAGVKLVLQYEAGFPSGETVVNA</sequence>
<dbReference type="OrthoDB" id="10068793at2759"/>
<feature type="region of interest" description="Disordered" evidence="2">
    <location>
        <begin position="83"/>
        <end position="106"/>
    </location>
</feature>
<dbReference type="InterPro" id="IPR011935">
    <property type="entry name" value="CHP02231"/>
</dbReference>
<dbReference type="Pfam" id="PF13598">
    <property type="entry name" value="DUF4139"/>
    <property type="match status" value="1"/>
</dbReference>
<reference evidence="5 6" key="1">
    <citation type="submission" date="2017-11" db="EMBL/GenBank/DDBJ databases">
        <title>Comparative genomics of Botrytis spp.</title>
        <authorList>
            <person name="Valero-Jimenez C.A."/>
            <person name="Tapia P."/>
            <person name="Veloso J."/>
            <person name="Silva-Moreno E."/>
            <person name="Staats M."/>
            <person name="Valdes J.H."/>
            <person name="Van Kan J.A.L."/>
        </authorList>
    </citation>
    <scope>NUCLEOTIDE SEQUENCE [LARGE SCALE GENOMIC DNA]</scope>
    <source>
        <strain evidence="5 6">MUCL2830</strain>
    </source>
</reference>
<dbReference type="STRING" id="38488.A0A4Y8CVE2"/>
<dbReference type="AlphaFoldDB" id="A0A4Y8CVE2"/>
<feature type="compositionally biased region" description="Basic and acidic residues" evidence="2">
    <location>
        <begin position="760"/>
        <end position="772"/>
    </location>
</feature>
<accession>A0A4Y8CVE2</accession>
<evidence type="ECO:0000256" key="1">
    <source>
        <dbReference type="SAM" id="Coils"/>
    </source>
</evidence>
<protein>
    <recommendedName>
        <fullName evidence="7">DUF4139 domain-containing protein</fullName>
    </recommendedName>
</protein>
<comment type="caution">
    <text evidence="5">The sequence shown here is derived from an EMBL/GenBank/DDBJ whole genome shotgun (WGS) entry which is preliminary data.</text>
</comment>
<dbReference type="PANTHER" id="PTHR31005:SF8">
    <property type="entry name" value="DUF4139 DOMAIN-CONTAINING PROTEIN"/>
    <property type="match status" value="1"/>
</dbReference>
<feature type="domain" description="DUF4139" evidence="3">
    <location>
        <begin position="290"/>
        <end position="825"/>
    </location>
</feature>
<organism evidence="5 6">
    <name type="scientific">Botryotinia calthae</name>
    <dbReference type="NCBI Taxonomy" id="38488"/>
    <lineage>
        <taxon>Eukaryota</taxon>
        <taxon>Fungi</taxon>
        <taxon>Dikarya</taxon>
        <taxon>Ascomycota</taxon>
        <taxon>Pezizomycotina</taxon>
        <taxon>Leotiomycetes</taxon>
        <taxon>Helotiales</taxon>
        <taxon>Sclerotiniaceae</taxon>
        <taxon>Botryotinia</taxon>
    </lineage>
</organism>
<gene>
    <name evidence="5" type="ORF">BOTCAL_0278g00090</name>
</gene>